<proteinExistence type="predicted"/>
<dbReference type="SMR" id="A0A015SPV6"/>
<dbReference type="Gene3D" id="3.30.1360.180">
    <property type="match status" value="1"/>
</dbReference>
<dbReference type="InterPro" id="IPR017850">
    <property type="entry name" value="Alkaline_phosphatase_core_sf"/>
</dbReference>
<dbReference type="PATRIC" id="fig|1339315.3.peg.2703"/>
<dbReference type="Pfam" id="PF01663">
    <property type="entry name" value="Phosphodiest"/>
    <property type="match status" value="1"/>
</dbReference>
<evidence type="ECO:0000256" key="1">
    <source>
        <dbReference type="SAM" id="SignalP"/>
    </source>
</evidence>
<sequence>MRKFIISFCCYVFFIFTLAAQDKAPHYTVIVSLDAFRWDYPAMYDTPNLNQMAREGVKATMLPSYPASTFPNHYTLATGLVPDHNGIINNTFWDVKRRRQYSMGDPATRNNPDYYLGEPIWITAQKQGVKTGNVYWVGSDIAIKGGYPTYYREYAEKPRLTFEQRVDSTIALLEKPEAERPRLVMLYFEEPDGVTHHHGPRSVEAAAIIHRMDSLVGMLRQGIASLPFGKDVNLIVTADHGMTEISDDRVVDMNKYLRPEWCEAVDGRTPTSIFTKPEYRDSVYNALKDVPHIHVWKKEEIPAELNYGSSDRIGDIVVAPELGWQFTDVPRALKGAHGYFPQSPDMQVMFRACGPDFKAGYESKGFVNVDIYPLLAHLLKITPEKTDGQFERIKDILKDVSF</sequence>
<keyword evidence="1" id="KW-0732">Signal</keyword>
<dbReference type="InterPro" id="IPR002591">
    <property type="entry name" value="Phosphodiest/P_Trfase"/>
</dbReference>
<gene>
    <name evidence="2" type="ORF">M124_1951</name>
</gene>
<comment type="caution">
    <text evidence="2">The sequence shown here is derived from an EMBL/GenBank/DDBJ whole genome shotgun (WGS) entry which is preliminary data.</text>
</comment>
<dbReference type="EMBL" id="JGCY01000301">
    <property type="protein sequence ID" value="EXY74239.1"/>
    <property type="molecule type" value="Genomic_DNA"/>
</dbReference>
<organism evidence="2 3">
    <name type="scientific">Bacteroides fragilis str. 3988T(B)14</name>
    <dbReference type="NCBI Taxonomy" id="1339315"/>
    <lineage>
        <taxon>Bacteria</taxon>
        <taxon>Pseudomonadati</taxon>
        <taxon>Bacteroidota</taxon>
        <taxon>Bacteroidia</taxon>
        <taxon>Bacteroidales</taxon>
        <taxon>Bacteroidaceae</taxon>
        <taxon>Bacteroides</taxon>
    </lineage>
</organism>
<dbReference type="Proteomes" id="UP000020529">
    <property type="component" value="Unassembled WGS sequence"/>
</dbReference>
<dbReference type="GO" id="GO:0016787">
    <property type="term" value="F:hydrolase activity"/>
    <property type="evidence" value="ECO:0007669"/>
    <property type="project" value="UniProtKB-ARBA"/>
</dbReference>
<feature type="chain" id="PRO_5001476227" evidence="1">
    <location>
        <begin position="20"/>
        <end position="402"/>
    </location>
</feature>
<dbReference type="SUPFAM" id="SSF53649">
    <property type="entry name" value="Alkaline phosphatase-like"/>
    <property type="match status" value="1"/>
</dbReference>
<dbReference type="PANTHER" id="PTHR10151">
    <property type="entry name" value="ECTONUCLEOTIDE PYROPHOSPHATASE/PHOSPHODIESTERASE"/>
    <property type="match status" value="1"/>
</dbReference>
<dbReference type="RefSeq" id="WP_005787649.1">
    <property type="nucleotide sequence ID" value="NZ_JGCY01000301.1"/>
</dbReference>
<dbReference type="CDD" id="cd16018">
    <property type="entry name" value="Enpp"/>
    <property type="match status" value="1"/>
</dbReference>
<dbReference type="Gene3D" id="3.40.720.10">
    <property type="entry name" value="Alkaline Phosphatase, subunit A"/>
    <property type="match status" value="1"/>
</dbReference>
<name>A0A015SPV6_BACFG</name>
<dbReference type="AlphaFoldDB" id="A0A015SPV6"/>
<evidence type="ECO:0000313" key="2">
    <source>
        <dbReference type="EMBL" id="EXY74239.1"/>
    </source>
</evidence>
<accession>A0A015SPV6</accession>
<dbReference type="PANTHER" id="PTHR10151:SF120">
    <property type="entry name" value="BIS(5'-ADENOSYL)-TRIPHOSPHATASE"/>
    <property type="match status" value="1"/>
</dbReference>
<protein>
    <submittedName>
        <fullName evidence="2">Type I phosphodiesterase / nucleotide pyrophosphatase family protein</fullName>
    </submittedName>
</protein>
<dbReference type="GeneID" id="60370176"/>
<reference evidence="2 3" key="1">
    <citation type="submission" date="2014-02" db="EMBL/GenBank/DDBJ databases">
        <authorList>
            <person name="Sears C."/>
            <person name="Carroll K."/>
            <person name="Sack B.R."/>
            <person name="Qadri F."/>
            <person name="Myers L.L."/>
            <person name="Chung G.-T."/>
            <person name="Escheverria P."/>
            <person name="Fraser C.M."/>
            <person name="Sadzewicz L."/>
            <person name="Shefchek K.A."/>
            <person name="Tallon L."/>
            <person name="Das S.P."/>
            <person name="Daugherty S."/>
            <person name="Mongodin E.F."/>
        </authorList>
    </citation>
    <scope>NUCLEOTIDE SEQUENCE [LARGE SCALE GENOMIC DNA]</scope>
    <source>
        <strain evidence="3">3988T(B)14</strain>
    </source>
</reference>
<evidence type="ECO:0000313" key="3">
    <source>
        <dbReference type="Proteomes" id="UP000020529"/>
    </source>
</evidence>
<feature type="signal peptide" evidence="1">
    <location>
        <begin position="1"/>
        <end position="19"/>
    </location>
</feature>